<protein>
    <submittedName>
        <fullName evidence="2">Uncharacterized protein</fullName>
    </submittedName>
</protein>
<keyword evidence="1" id="KW-0472">Membrane</keyword>
<keyword evidence="1" id="KW-0812">Transmembrane</keyword>
<feature type="transmembrane region" description="Helical" evidence="1">
    <location>
        <begin position="261"/>
        <end position="278"/>
    </location>
</feature>
<accession>A0A426YL23</accession>
<organism evidence="2 3">
    <name type="scientific">Ensete ventricosum</name>
    <name type="common">Abyssinian banana</name>
    <name type="synonym">Musa ensete</name>
    <dbReference type="NCBI Taxonomy" id="4639"/>
    <lineage>
        <taxon>Eukaryota</taxon>
        <taxon>Viridiplantae</taxon>
        <taxon>Streptophyta</taxon>
        <taxon>Embryophyta</taxon>
        <taxon>Tracheophyta</taxon>
        <taxon>Spermatophyta</taxon>
        <taxon>Magnoliopsida</taxon>
        <taxon>Liliopsida</taxon>
        <taxon>Zingiberales</taxon>
        <taxon>Musaceae</taxon>
        <taxon>Ensete</taxon>
    </lineage>
</organism>
<name>A0A426YL23_ENSVE</name>
<sequence>MLLYVVVGMKAATTAIMAREKGKSSVAAVLFFFSFSFYFILLWLQRRCVPFLFKTLAARREGIAAVRSDGEVEGSGGRQLRAEGSDRRSRLCAGGQWHGGRGSGGSINGYNRGGGLMVADGGGGSNDRGSRHIAGRWVGLCVTAMRAIARATSDGGGLRGCTKEEQRVMAAGAASSCSVRGEKEAEKVVATAEVTGKKRRLWLAMGGSGGWRPELAVAVVKKVGRWLWLRVDYDSGKLRKAAIALGVDCGWTAIEQGGEKGILLFLLSFPFFFFLMNTRRR</sequence>
<evidence type="ECO:0000313" key="2">
    <source>
        <dbReference type="EMBL" id="RRT52366.1"/>
    </source>
</evidence>
<evidence type="ECO:0000256" key="1">
    <source>
        <dbReference type="SAM" id="Phobius"/>
    </source>
</evidence>
<comment type="caution">
    <text evidence="2">The sequence shown here is derived from an EMBL/GenBank/DDBJ whole genome shotgun (WGS) entry which is preliminary data.</text>
</comment>
<dbReference type="AlphaFoldDB" id="A0A426YL23"/>
<proteinExistence type="predicted"/>
<reference evidence="2 3" key="1">
    <citation type="journal article" date="2014" name="Agronomy (Basel)">
        <title>A Draft Genome Sequence for Ensete ventricosum, the Drought-Tolerant Tree Against Hunger.</title>
        <authorList>
            <person name="Harrison J."/>
            <person name="Moore K.A."/>
            <person name="Paszkiewicz K."/>
            <person name="Jones T."/>
            <person name="Grant M."/>
            <person name="Ambacheew D."/>
            <person name="Muzemil S."/>
            <person name="Studholme D.J."/>
        </authorList>
    </citation>
    <scope>NUCLEOTIDE SEQUENCE [LARGE SCALE GENOMIC DNA]</scope>
</reference>
<dbReference type="Proteomes" id="UP000287651">
    <property type="component" value="Unassembled WGS sequence"/>
</dbReference>
<gene>
    <name evidence="2" type="ORF">B296_00018654</name>
</gene>
<keyword evidence="1" id="KW-1133">Transmembrane helix</keyword>
<dbReference type="EMBL" id="AMZH03011702">
    <property type="protein sequence ID" value="RRT52366.1"/>
    <property type="molecule type" value="Genomic_DNA"/>
</dbReference>
<feature type="transmembrane region" description="Helical" evidence="1">
    <location>
        <begin position="26"/>
        <end position="44"/>
    </location>
</feature>
<evidence type="ECO:0000313" key="3">
    <source>
        <dbReference type="Proteomes" id="UP000287651"/>
    </source>
</evidence>